<sequence length="251" mass="26341">MSDKIIAYKGMDENMCCRGKQYEIGKTYTENKAICCISGMHACENPLDVFQYYRPDGKNRFFEVECNGAINKGENDSKLACTELKVTGELSLAKFIRLSVQTTFERAMNRAKKKTSGDRSSAATSGYSSSAATSGNSSSAATSGDSSSAATSGDSSSAATSGYSSSAATSGDSSSATATGGYCSAQAEGKNSLAIANGAHSKARGVLGCYLVLTEYDDGGKLLWAKIAKVDGTAIKENVWYTLKNGEFEEA</sequence>
<accession>A0A8S5VG50</accession>
<dbReference type="EMBL" id="BK016261">
    <property type="protein sequence ID" value="DAG05567.1"/>
    <property type="molecule type" value="Genomic_DNA"/>
</dbReference>
<evidence type="ECO:0000259" key="2">
    <source>
        <dbReference type="Pfam" id="PF24703"/>
    </source>
</evidence>
<evidence type="ECO:0000256" key="1">
    <source>
        <dbReference type="SAM" id="MobiDB-lite"/>
    </source>
</evidence>
<dbReference type="Pfam" id="PF24703">
    <property type="entry name" value="DUF7666"/>
    <property type="match status" value="1"/>
</dbReference>
<protein>
    <recommendedName>
        <fullName evidence="2">DUF7666 domain-containing protein</fullName>
    </recommendedName>
</protein>
<proteinExistence type="predicted"/>
<evidence type="ECO:0000313" key="3">
    <source>
        <dbReference type="EMBL" id="DAG05567.1"/>
    </source>
</evidence>
<dbReference type="InterPro" id="IPR056083">
    <property type="entry name" value="DUF7666"/>
</dbReference>
<feature type="domain" description="DUF7666" evidence="2">
    <location>
        <begin position="5"/>
        <end position="97"/>
    </location>
</feature>
<organism evidence="3">
    <name type="scientific">Siphoviridae sp. ctNHj22</name>
    <dbReference type="NCBI Taxonomy" id="2825468"/>
    <lineage>
        <taxon>Viruses</taxon>
        <taxon>Duplodnaviria</taxon>
        <taxon>Heunggongvirae</taxon>
        <taxon>Uroviricota</taxon>
        <taxon>Caudoviricetes</taxon>
    </lineage>
</organism>
<reference evidence="3" key="1">
    <citation type="journal article" date="2021" name="Proc. Natl. Acad. Sci. U.S.A.">
        <title>A Catalog of Tens of Thousands of Viruses from Human Metagenomes Reveals Hidden Associations with Chronic Diseases.</title>
        <authorList>
            <person name="Tisza M.J."/>
            <person name="Buck C.B."/>
        </authorList>
    </citation>
    <scope>NUCLEOTIDE SEQUENCE</scope>
    <source>
        <strain evidence="3">CtNHj22</strain>
    </source>
</reference>
<feature type="compositionally biased region" description="Low complexity" evidence="1">
    <location>
        <begin position="120"/>
        <end position="175"/>
    </location>
</feature>
<name>A0A8S5VG50_9CAUD</name>
<feature type="region of interest" description="Disordered" evidence="1">
    <location>
        <begin position="109"/>
        <end position="175"/>
    </location>
</feature>